<protein>
    <submittedName>
        <fullName evidence="1">43778_t:CDS:1</fullName>
    </submittedName>
</protein>
<dbReference type="Proteomes" id="UP000789901">
    <property type="component" value="Unassembled WGS sequence"/>
</dbReference>
<reference evidence="1 2" key="1">
    <citation type="submission" date="2021-06" db="EMBL/GenBank/DDBJ databases">
        <authorList>
            <person name="Kallberg Y."/>
            <person name="Tangrot J."/>
            <person name="Rosling A."/>
        </authorList>
    </citation>
    <scope>NUCLEOTIDE SEQUENCE [LARGE SCALE GENOMIC DNA]</scope>
    <source>
        <strain evidence="1 2">120-4 pot B 10/14</strain>
    </source>
</reference>
<dbReference type="EMBL" id="CAJVQB010005360">
    <property type="protein sequence ID" value="CAG8659744.1"/>
    <property type="molecule type" value="Genomic_DNA"/>
</dbReference>
<keyword evidence="2" id="KW-1185">Reference proteome</keyword>
<name>A0ABN7URI2_GIGMA</name>
<comment type="caution">
    <text evidence="1">The sequence shown here is derived from an EMBL/GenBank/DDBJ whole genome shotgun (WGS) entry which is preliminary data.</text>
</comment>
<organism evidence="1 2">
    <name type="scientific">Gigaspora margarita</name>
    <dbReference type="NCBI Taxonomy" id="4874"/>
    <lineage>
        <taxon>Eukaryota</taxon>
        <taxon>Fungi</taxon>
        <taxon>Fungi incertae sedis</taxon>
        <taxon>Mucoromycota</taxon>
        <taxon>Glomeromycotina</taxon>
        <taxon>Glomeromycetes</taxon>
        <taxon>Diversisporales</taxon>
        <taxon>Gigasporaceae</taxon>
        <taxon>Gigaspora</taxon>
    </lineage>
</organism>
<evidence type="ECO:0000313" key="2">
    <source>
        <dbReference type="Proteomes" id="UP000789901"/>
    </source>
</evidence>
<accession>A0ABN7URI2</accession>
<evidence type="ECO:0000313" key="1">
    <source>
        <dbReference type="EMBL" id="CAG8659744.1"/>
    </source>
</evidence>
<proteinExistence type="predicted"/>
<gene>
    <name evidence="1" type="ORF">GMARGA_LOCUS9817</name>
</gene>
<sequence>MSRVQQKLIVGYEVLGIQMPEIMYGEHEENIYHRLGIAVRLGEGINYTEISQKLVLGMA</sequence>